<dbReference type="GO" id="GO:0009306">
    <property type="term" value="P:protein secretion"/>
    <property type="evidence" value="ECO:0007669"/>
    <property type="project" value="InterPro"/>
</dbReference>
<name>R7YIT9_CONA1</name>
<dbReference type="OMA" id="RRITMVF"/>
<evidence type="ECO:0000313" key="2">
    <source>
        <dbReference type="Proteomes" id="UP000016924"/>
    </source>
</evidence>
<reference evidence="2" key="1">
    <citation type="submission" date="2012-06" db="EMBL/GenBank/DDBJ databases">
        <title>The genome sequence of Coniosporium apollinis CBS 100218.</title>
        <authorList>
            <consortium name="The Broad Institute Genome Sequencing Platform"/>
            <person name="Cuomo C."/>
            <person name="Gorbushina A."/>
            <person name="Noack S."/>
            <person name="Walker B."/>
            <person name="Young S.K."/>
            <person name="Zeng Q."/>
            <person name="Gargeya S."/>
            <person name="Fitzgerald M."/>
            <person name="Haas B."/>
            <person name="Abouelleil A."/>
            <person name="Alvarado L."/>
            <person name="Arachchi H.M."/>
            <person name="Berlin A.M."/>
            <person name="Chapman S.B."/>
            <person name="Goldberg J."/>
            <person name="Griggs A."/>
            <person name="Gujja S."/>
            <person name="Hansen M."/>
            <person name="Howarth C."/>
            <person name="Imamovic A."/>
            <person name="Larimer J."/>
            <person name="McCowan C."/>
            <person name="Montmayeur A."/>
            <person name="Murphy C."/>
            <person name="Neiman D."/>
            <person name="Pearson M."/>
            <person name="Priest M."/>
            <person name="Roberts A."/>
            <person name="Saif S."/>
            <person name="Shea T."/>
            <person name="Sisk P."/>
            <person name="Sykes S."/>
            <person name="Wortman J."/>
            <person name="Nusbaum C."/>
            <person name="Birren B."/>
        </authorList>
    </citation>
    <scope>NUCLEOTIDE SEQUENCE [LARGE SCALE GENOMIC DNA]</scope>
    <source>
        <strain evidence="2">CBS 100218</strain>
    </source>
</reference>
<evidence type="ECO:0000313" key="1">
    <source>
        <dbReference type="EMBL" id="EON61704.1"/>
    </source>
</evidence>
<evidence type="ECO:0008006" key="3">
    <source>
        <dbReference type="Google" id="ProtNLM"/>
    </source>
</evidence>
<dbReference type="RefSeq" id="XP_007777021.1">
    <property type="nucleotide sequence ID" value="XM_007778831.1"/>
</dbReference>
<protein>
    <recommendedName>
        <fullName evidence="3">Non-classical export protein 1</fullName>
    </recommendedName>
</protein>
<dbReference type="EMBL" id="JH767556">
    <property type="protein sequence ID" value="EON61704.1"/>
    <property type="molecule type" value="Genomic_DNA"/>
</dbReference>
<dbReference type="InterPro" id="IPR024242">
    <property type="entry name" value="NCE101"/>
</dbReference>
<dbReference type="GeneID" id="19898231"/>
<proteinExistence type="predicted"/>
<dbReference type="Pfam" id="PF11654">
    <property type="entry name" value="NCE101"/>
    <property type="match status" value="1"/>
</dbReference>
<gene>
    <name evidence="1" type="ORF">W97_00920</name>
</gene>
<dbReference type="OrthoDB" id="2155101at2759"/>
<dbReference type="AlphaFoldDB" id="R7YIT9"/>
<sequence>MSAPRYTYIISKTLDPVFALSIGTAAALVRINREEKEKGKTTRQTVQSLKRRWGLFMGGQRAGAPAGSGFEG</sequence>
<keyword evidence="2" id="KW-1185">Reference proteome</keyword>
<dbReference type="HOGENOM" id="CLU_202020_0_0_1"/>
<dbReference type="Proteomes" id="UP000016924">
    <property type="component" value="Unassembled WGS sequence"/>
</dbReference>
<accession>R7YIT9</accession>
<dbReference type="eggNOG" id="ENOG502SD8V">
    <property type="taxonomic scope" value="Eukaryota"/>
</dbReference>
<organism evidence="1 2">
    <name type="scientific">Coniosporium apollinis (strain CBS 100218)</name>
    <name type="common">Rock-inhabiting black yeast</name>
    <dbReference type="NCBI Taxonomy" id="1168221"/>
    <lineage>
        <taxon>Eukaryota</taxon>
        <taxon>Fungi</taxon>
        <taxon>Dikarya</taxon>
        <taxon>Ascomycota</taxon>
        <taxon>Pezizomycotina</taxon>
        <taxon>Dothideomycetes</taxon>
        <taxon>Dothideomycetes incertae sedis</taxon>
        <taxon>Coniosporium</taxon>
    </lineage>
</organism>